<accession>A0ABQ4XWK4</accession>
<keyword evidence="2" id="KW-1185">Reference proteome</keyword>
<reference evidence="1" key="2">
    <citation type="submission" date="2022-01" db="EMBL/GenBank/DDBJ databases">
        <authorList>
            <person name="Yamashiro T."/>
            <person name="Shiraishi A."/>
            <person name="Satake H."/>
            <person name="Nakayama K."/>
        </authorList>
    </citation>
    <scope>NUCLEOTIDE SEQUENCE</scope>
</reference>
<dbReference type="Proteomes" id="UP001151760">
    <property type="component" value="Unassembled WGS sequence"/>
</dbReference>
<gene>
    <name evidence="1" type="ORF">Tco_0702061</name>
</gene>
<name>A0ABQ4XWK4_9ASTR</name>
<proteinExistence type="predicted"/>
<protein>
    <submittedName>
        <fullName evidence="1">Uncharacterized protein</fullName>
    </submittedName>
</protein>
<sequence>MDECGEIKSRSLGDIPYEKYDSWMWRTLLELVDRVRPHVRHVIGNGQTNLMWHSDDRPMGWYNIFPAFDNIPVPALKNSQPDKVKWICTNVRLVDFSIKQLFPKKVMPGSKNVLGCLTTLKHEIEEQLQNQRLSNSTDSLALFIRYDKKWSYNLWHSLNHWEILLQVD</sequence>
<dbReference type="EMBL" id="BQNB010009847">
    <property type="protein sequence ID" value="GJS69220.1"/>
    <property type="molecule type" value="Genomic_DNA"/>
</dbReference>
<comment type="caution">
    <text evidence="1">The sequence shown here is derived from an EMBL/GenBank/DDBJ whole genome shotgun (WGS) entry which is preliminary data.</text>
</comment>
<reference evidence="1" key="1">
    <citation type="journal article" date="2022" name="Int. J. Mol. Sci.">
        <title>Draft Genome of Tanacetum Coccineum: Genomic Comparison of Closely Related Tanacetum-Family Plants.</title>
        <authorList>
            <person name="Yamashiro T."/>
            <person name="Shiraishi A."/>
            <person name="Nakayama K."/>
            <person name="Satake H."/>
        </authorList>
    </citation>
    <scope>NUCLEOTIDE SEQUENCE</scope>
</reference>
<evidence type="ECO:0000313" key="2">
    <source>
        <dbReference type="Proteomes" id="UP001151760"/>
    </source>
</evidence>
<organism evidence="1 2">
    <name type="scientific">Tanacetum coccineum</name>
    <dbReference type="NCBI Taxonomy" id="301880"/>
    <lineage>
        <taxon>Eukaryota</taxon>
        <taxon>Viridiplantae</taxon>
        <taxon>Streptophyta</taxon>
        <taxon>Embryophyta</taxon>
        <taxon>Tracheophyta</taxon>
        <taxon>Spermatophyta</taxon>
        <taxon>Magnoliopsida</taxon>
        <taxon>eudicotyledons</taxon>
        <taxon>Gunneridae</taxon>
        <taxon>Pentapetalae</taxon>
        <taxon>asterids</taxon>
        <taxon>campanulids</taxon>
        <taxon>Asterales</taxon>
        <taxon>Asteraceae</taxon>
        <taxon>Asteroideae</taxon>
        <taxon>Anthemideae</taxon>
        <taxon>Anthemidinae</taxon>
        <taxon>Tanacetum</taxon>
    </lineage>
</organism>
<evidence type="ECO:0000313" key="1">
    <source>
        <dbReference type="EMBL" id="GJS69220.1"/>
    </source>
</evidence>